<dbReference type="PANTHER" id="PTHR36923">
    <property type="entry name" value="FERREDOXIN"/>
    <property type="match status" value="1"/>
</dbReference>
<comment type="function">
    <text evidence="8">Ferredoxins are iron-sulfur proteins that transfer electrons in a wide variety of metabolic reactions.</text>
</comment>
<evidence type="ECO:0000256" key="8">
    <source>
        <dbReference type="RuleBase" id="RU368020"/>
    </source>
</evidence>
<dbReference type="InterPro" id="IPR051269">
    <property type="entry name" value="Fe-S_cluster_ET"/>
</dbReference>
<evidence type="ECO:0000256" key="3">
    <source>
        <dbReference type="ARBA" id="ARBA00022723"/>
    </source>
</evidence>
<dbReference type="RefSeq" id="WP_053761465.1">
    <property type="nucleotide sequence ID" value="NZ_CBDRHE010000012.1"/>
</dbReference>
<dbReference type="Pfam" id="PF13370">
    <property type="entry name" value="Fer4_13"/>
    <property type="match status" value="1"/>
</dbReference>
<name>A0A2Z4J814_9ACTN</name>
<dbReference type="InterPro" id="IPR017896">
    <property type="entry name" value="4Fe4S_Fe-S-bd"/>
</dbReference>
<keyword evidence="5 8" id="KW-0408">Iron</keyword>
<keyword evidence="11" id="KW-1185">Reference proteome</keyword>
<keyword evidence="4 8" id="KW-0249">Electron transport</keyword>
<dbReference type="SUPFAM" id="SSF54862">
    <property type="entry name" value="4Fe-4S ferredoxins"/>
    <property type="match status" value="1"/>
</dbReference>
<dbReference type="AlphaFoldDB" id="A0A2Z4J814"/>
<evidence type="ECO:0000256" key="5">
    <source>
        <dbReference type="ARBA" id="ARBA00023004"/>
    </source>
</evidence>
<keyword evidence="3 8" id="KW-0479">Metal-binding</keyword>
<evidence type="ECO:0000256" key="2">
    <source>
        <dbReference type="ARBA" id="ARBA00022448"/>
    </source>
</evidence>
<evidence type="ECO:0000259" key="9">
    <source>
        <dbReference type="PROSITE" id="PS51379"/>
    </source>
</evidence>
<dbReference type="PROSITE" id="PS51379">
    <property type="entry name" value="4FE4S_FER_2"/>
    <property type="match status" value="1"/>
</dbReference>
<keyword evidence="7" id="KW-0003">3Fe-4S</keyword>
<keyword evidence="2 8" id="KW-0813">Transport</keyword>
<evidence type="ECO:0000313" key="10">
    <source>
        <dbReference type="EMBL" id="AWW40818.1"/>
    </source>
</evidence>
<proteinExistence type="predicted"/>
<dbReference type="InterPro" id="IPR001080">
    <property type="entry name" value="3Fe4S_ferredoxin"/>
</dbReference>
<dbReference type="KEGG" id="scad:DN051_32520"/>
<keyword evidence="6 8" id="KW-0411">Iron-sulfur</keyword>
<evidence type="ECO:0000256" key="4">
    <source>
        <dbReference type="ARBA" id="ARBA00022982"/>
    </source>
</evidence>
<dbReference type="PRINTS" id="PR00352">
    <property type="entry name" value="3FE4SFRDOXIN"/>
</dbReference>
<comment type="cofactor">
    <cofactor evidence="1">
        <name>[3Fe-4S] cluster</name>
        <dbReference type="ChEBI" id="CHEBI:21137"/>
    </cofactor>
</comment>
<sequence>MKVIVDHDKCCGAGNCVLSAPEVFDQSDQDGTVLLLDPEPAEEHRSAVEDAVTACPGTAISVIDA</sequence>
<dbReference type="Gene3D" id="3.30.70.20">
    <property type="match status" value="1"/>
</dbReference>
<dbReference type="GO" id="GO:0009055">
    <property type="term" value="F:electron transfer activity"/>
    <property type="evidence" value="ECO:0007669"/>
    <property type="project" value="UniProtKB-UniRule"/>
</dbReference>
<dbReference type="GO" id="GO:0005506">
    <property type="term" value="F:iron ion binding"/>
    <property type="evidence" value="ECO:0007669"/>
    <property type="project" value="UniProtKB-UniRule"/>
</dbReference>
<organism evidence="10 11">
    <name type="scientific">Streptomyces cadmiisoli</name>
    <dbReference type="NCBI Taxonomy" id="2184053"/>
    <lineage>
        <taxon>Bacteria</taxon>
        <taxon>Bacillati</taxon>
        <taxon>Actinomycetota</taxon>
        <taxon>Actinomycetes</taxon>
        <taxon>Kitasatosporales</taxon>
        <taxon>Streptomycetaceae</taxon>
        <taxon>Streptomyces</taxon>
        <taxon>Streptomyces aurantiacus group</taxon>
    </lineage>
</organism>
<protein>
    <recommendedName>
        <fullName evidence="8">Ferredoxin</fullName>
    </recommendedName>
</protein>
<dbReference type="Proteomes" id="UP000249616">
    <property type="component" value="Chromosome"/>
</dbReference>
<dbReference type="EMBL" id="CP030073">
    <property type="protein sequence ID" value="AWW40818.1"/>
    <property type="molecule type" value="Genomic_DNA"/>
</dbReference>
<accession>A0A2Z4J814</accession>
<evidence type="ECO:0000256" key="7">
    <source>
        <dbReference type="ARBA" id="ARBA00023291"/>
    </source>
</evidence>
<gene>
    <name evidence="10" type="ORF">DN051_32520</name>
</gene>
<evidence type="ECO:0000256" key="1">
    <source>
        <dbReference type="ARBA" id="ARBA00001927"/>
    </source>
</evidence>
<dbReference type="PANTHER" id="PTHR36923:SF3">
    <property type="entry name" value="FERREDOXIN"/>
    <property type="match status" value="1"/>
</dbReference>
<feature type="domain" description="4Fe-4S ferredoxin-type" evidence="9">
    <location>
        <begin position="1"/>
        <end position="29"/>
    </location>
</feature>
<evidence type="ECO:0000256" key="6">
    <source>
        <dbReference type="ARBA" id="ARBA00023014"/>
    </source>
</evidence>
<reference evidence="10 11" key="1">
    <citation type="journal article" date="2019" name="Int. J. Syst. Evol. Microbiol.">
        <title>Streptomyces cadmiisoli sp. nov., a novel actinomycete isolated from cadmium-contaminated soil.</title>
        <authorList>
            <person name="Li K."/>
            <person name="Tang X."/>
            <person name="Zhao J."/>
            <person name="Guo Y."/>
            <person name="Tang Y."/>
            <person name="Gao J."/>
        </authorList>
    </citation>
    <scope>NUCLEOTIDE SEQUENCE [LARGE SCALE GENOMIC DNA]</scope>
    <source>
        <strain evidence="10 11">ZFG47</strain>
    </source>
</reference>
<evidence type="ECO:0000313" key="11">
    <source>
        <dbReference type="Proteomes" id="UP000249616"/>
    </source>
</evidence>
<dbReference type="GO" id="GO:0051538">
    <property type="term" value="F:3 iron, 4 sulfur cluster binding"/>
    <property type="evidence" value="ECO:0007669"/>
    <property type="project" value="UniProtKB-KW"/>
</dbReference>